<evidence type="ECO:0000313" key="2">
    <source>
        <dbReference type="EMBL" id="KAJ8411781.1"/>
    </source>
</evidence>
<comment type="caution">
    <text evidence="2">The sequence shown here is derived from an EMBL/GenBank/DDBJ whole genome shotgun (WGS) entry which is preliminary data.</text>
</comment>
<sequence length="94" mass="10711">MKVLFCRRRQGESWARASEHDELSPCILAVACADFTPGWTRLYQSRAPCLGAPRRRWDRGRPDLPLAQTTASLRGSQTPSRRDSGVEHLTEPRY</sequence>
<gene>
    <name evidence="2" type="ORF">AAFF_G00154190</name>
</gene>
<accession>A0AAD7SZT0</accession>
<name>A0AAD7SZT0_9TELE</name>
<feature type="compositionally biased region" description="Polar residues" evidence="1">
    <location>
        <begin position="67"/>
        <end position="79"/>
    </location>
</feature>
<proteinExistence type="predicted"/>
<evidence type="ECO:0000313" key="3">
    <source>
        <dbReference type="Proteomes" id="UP001221898"/>
    </source>
</evidence>
<dbReference type="Proteomes" id="UP001221898">
    <property type="component" value="Unassembled WGS sequence"/>
</dbReference>
<organism evidence="2 3">
    <name type="scientific">Aldrovandia affinis</name>
    <dbReference type="NCBI Taxonomy" id="143900"/>
    <lineage>
        <taxon>Eukaryota</taxon>
        <taxon>Metazoa</taxon>
        <taxon>Chordata</taxon>
        <taxon>Craniata</taxon>
        <taxon>Vertebrata</taxon>
        <taxon>Euteleostomi</taxon>
        <taxon>Actinopterygii</taxon>
        <taxon>Neopterygii</taxon>
        <taxon>Teleostei</taxon>
        <taxon>Notacanthiformes</taxon>
        <taxon>Halosauridae</taxon>
        <taxon>Aldrovandia</taxon>
    </lineage>
</organism>
<evidence type="ECO:0000256" key="1">
    <source>
        <dbReference type="SAM" id="MobiDB-lite"/>
    </source>
</evidence>
<dbReference type="EMBL" id="JAINUG010000021">
    <property type="protein sequence ID" value="KAJ8411781.1"/>
    <property type="molecule type" value="Genomic_DNA"/>
</dbReference>
<feature type="region of interest" description="Disordered" evidence="1">
    <location>
        <begin position="60"/>
        <end position="94"/>
    </location>
</feature>
<feature type="compositionally biased region" description="Basic and acidic residues" evidence="1">
    <location>
        <begin position="80"/>
        <end position="94"/>
    </location>
</feature>
<keyword evidence="3" id="KW-1185">Reference proteome</keyword>
<reference evidence="2" key="1">
    <citation type="journal article" date="2023" name="Science">
        <title>Genome structures resolve the early diversification of teleost fishes.</title>
        <authorList>
            <person name="Parey E."/>
            <person name="Louis A."/>
            <person name="Montfort J."/>
            <person name="Bouchez O."/>
            <person name="Roques C."/>
            <person name="Iampietro C."/>
            <person name="Lluch J."/>
            <person name="Castinel A."/>
            <person name="Donnadieu C."/>
            <person name="Desvignes T."/>
            <person name="Floi Bucao C."/>
            <person name="Jouanno E."/>
            <person name="Wen M."/>
            <person name="Mejri S."/>
            <person name="Dirks R."/>
            <person name="Jansen H."/>
            <person name="Henkel C."/>
            <person name="Chen W.J."/>
            <person name="Zahm M."/>
            <person name="Cabau C."/>
            <person name="Klopp C."/>
            <person name="Thompson A.W."/>
            <person name="Robinson-Rechavi M."/>
            <person name="Braasch I."/>
            <person name="Lecointre G."/>
            <person name="Bobe J."/>
            <person name="Postlethwait J.H."/>
            <person name="Berthelot C."/>
            <person name="Roest Crollius H."/>
            <person name="Guiguen Y."/>
        </authorList>
    </citation>
    <scope>NUCLEOTIDE SEQUENCE</scope>
    <source>
        <strain evidence="2">NC1722</strain>
    </source>
</reference>
<dbReference type="AlphaFoldDB" id="A0AAD7SZT0"/>
<protein>
    <submittedName>
        <fullName evidence="2">Uncharacterized protein</fullName>
    </submittedName>
</protein>